<keyword evidence="1" id="KW-0732">Signal</keyword>
<keyword evidence="3" id="KW-1185">Reference proteome</keyword>
<evidence type="ECO:0000313" key="2">
    <source>
        <dbReference type="EMBL" id="KAJ3128070.1"/>
    </source>
</evidence>
<gene>
    <name evidence="2" type="ORF">HK100_009394</name>
</gene>
<evidence type="ECO:0000256" key="1">
    <source>
        <dbReference type="SAM" id="SignalP"/>
    </source>
</evidence>
<feature type="signal peptide" evidence="1">
    <location>
        <begin position="1"/>
        <end position="16"/>
    </location>
</feature>
<feature type="chain" id="PRO_5042227444" evidence="1">
    <location>
        <begin position="17"/>
        <end position="51"/>
    </location>
</feature>
<dbReference type="AlphaFoldDB" id="A0AAD5T3B8"/>
<name>A0AAD5T3B8_9FUNG</name>
<dbReference type="Proteomes" id="UP001211907">
    <property type="component" value="Unassembled WGS sequence"/>
</dbReference>
<evidence type="ECO:0000313" key="3">
    <source>
        <dbReference type="Proteomes" id="UP001211907"/>
    </source>
</evidence>
<feature type="non-terminal residue" evidence="2">
    <location>
        <position position="51"/>
    </location>
</feature>
<sequence length="51" mass="5246">MLVFSLLITNAATIFAQTNTTSTSTTSAVVSPWDVPAVYPLVGQGTVFGIG</sequence>
<dbReference type="EMBL" id="JADGJH010000481">
    <property type="protein sequence ID" value="KAJ3128070.1"/>
    <property type="molecule type" value="Genomic_DNA"/>
</dbReference>
<organism evidence="2 3">
    <name type="scientific">Physocladia obscura</name>
    <dbReference type="NCBI Taxonomy" id="109957"/>
    <lineage>
        <taxon>Eukaryota</taxon>
        <taxon>Fungi</taxon>
        <taxon>Fungi incertae sedis</taxon>
        <taxon>Chytridiomycota</taxon>
        <taxon>Chytridiomycota incertae sedis</taxon>
        <taxon>Chytridiomycetes</taxon>
        <taxon>Chytridiales</taxon>
        <taxon>Chytriomycetaceae</taxon>
        <taxon>Physocladia</taxon>
    </lineage>
</organism>
<proteinExistence type="predicted"/>
<comment type="caution">
    <text evidence="2">The sequence shown here is derived from an EMBL/GenBank/DDBJ whole genome shotgun (WGS) entry which is preliminary data.</text>
</comment>
<protein>
    <submittedName>
        <fullName evidence="2">Uncharacterized protein</fullName>
    </submittedName>
</protein>
<reference evidence="2" key="1">
    <citation type="submission" date="2020-05" db="EMBL/GenBank/DDBJ databases">
        <title>Phylogenomic resolution of chytrid fungi.</title>
        <authorList>
            <person name="Stajich J.E."/>
            <person name="Amses K."/>
            <person name="Simmons R."/>
            <person name="Seto K."/>
            <person name="Myers J."/>
            <person name="Bonds A."/>
            <person name="Quandt C.A."/>
            <person name="Barry K."/>
            <person name="Liu P."/>
            <person name="Grigoriev I."/>
            <person name="Longcore J.E."/>
            <person name="James T.Y."/>
        </authorList>
    </citation>
    <scope>NUCLEOTIDE SEQUENCE</scope>
    <source>
        <strain evidence="2">JEL0513</strain>
    </source>
</reference>
<accession>A0AAD5T3B8</accession>